<organism evidence="7 8">
    <name type="scientific">Microlunatus parietis</name>
    <dbReference type="NCBI Taxonomy" id="682979"/>
    <lineage>
        <taxon>Bacteria</taxon>
        <taxon>Bacillati</taxon>
        <taxon>Actinomycetota</taxon>
        <taxon>Actinomycetes</taxon>
        <taxon>Propionibacteriales</taxon>
        <taxon>Propionibacteriaceae</taxon>
        <taxon>Microlunatus</taxon>
    </lineage>
</organism>
<dbReference type="GO" id="GO:0005829">
    <property type="term" value="C:cytosol"/>
    <property type="evidence" value="ECO:0007669"/>
    <property type="project" value="TreeGrafter"/>
</dbReference>
<dbReference type="SUPFAM" id="SSF53098">
    <property type="entry name" value="Ribonuclease H-like"/>
    <property type="match status" value="1"/>
</dbReference>
<protein>
    <recommendedName>
        <fullName evidence="5">Putative pre-16S rRNA nuclease</fullName>
        <ecNumber evidence="5">3.1.-.-</ecNumber>
    </recommendedName>
</protein>
<dbReference type="PANTHER" id="PTHR33317">
    <property type="entry name" value="POLYNUCLEOTIDYL TRANSFERASE, RIBONUCLEASE H-LIKE SUPERFAMILY PROTEIN"/>
    <property type="match status" value="1"/>
</dbReference>
<comment type="subcellular location">
    <subcellularLocation>
        <location evidence="5">Cytoplasm</location>
    </subcellularLocation>
</comment>
<feature type="domain" description="YqgF/RNase H-like" evidence="6">
    <location>
        <begin position="4"/>
        <end position="106"/>
    </location>
</feature>
<sequence>MRTGVRVALDWGAARIGVAACDAAGTLAYPIGTVPATADRAATLRAVVETIAEREPVEVVVGLPRSLSGGEGPAALAIRERAEDLAVAIAPIPVRLVDERLSTVSASRRLGESGRSTRKQRPLIDAAAAATILEDALAAERSTGRAPGEVVSPGTDD</sequence>
<comment type="function">
    <text evidence="5">Could be a nuclease involved in processing of the 5'-end of pre-16S rRNA.</text>
</comment>
<name>A0A7Y9I2V2_9ACTN</name>
<comment type="caution">
    <text evidence="7">The sequence shown here is derived from an EMBL/GenBank/DDBJ whole genome shotgun (WGS) entry which is preliminary data.</text>
</comment>
<evidence type="ECO:0000256" key="1">
    <source>
        <dbReference type="ARBA" id="ARBA00022490"/>
    </source>
</evidence>
<evidence type="ECO:0000313" key="7">
    <source>
        <dbReference type="EMBL" id="NYE69102.1"/>
    </source>
</evidence>
<evidence type="ECO:0000256" key="5">
    <source>
        <dbReference type="HAMAP-Rule" id="MF_00651"/>
    </source>
</evidence>
<dbReference type="HAMAP" id="MF_00651">
    <property type="entry name" value="Nuclease_YqgF"/>
    <property type="match status" value="1"/>
</dbReference>
<keyword evidence="4 5" id="KW-0378">Hydrolase</keyword>
<dbReference type="RefSeq" id="WP_312878794.1">
    <property type="nucleotide sequence ID" value="NZ_JACCBU010000001.1"/>
</dbReference>
<keyword evidence="1 5" id="KW-0963">Cytoplasm</keyword>
<dbReference type="Pfam" id="PF03652">
    <property type="entry name" value="RuvX"/>
    <property type="match status" value="1"/>
</dbReference>
<dbReference type="Proteomes" id="UP000569914">
    <property type="component" value="Unassembled WGS sequence"/>
</dbReference>
<keyword evidence="8" id="KW-1185">Reference proteome</keyword>
<keyword evidence="3 5" id="KW-0540">Nuclease</keyword>
<evidence type="ECO:0000256" key="3">
    <source>
        <dbReference type="ARBA" id="ARBA00022722"/>
    </source>
</evidence>
<comment type="similarity">
    <text evidence="5">Belongs to the YqgF HJR family.</text>
</comment>
<dbReference type="InterPro" id="IPR012337">
    <property type="entry name" value="RNaseH-like_sf"/>
</dbReference>
<dbReference type="GO" id="GO:0000967">
    <property type="term" value="P:rRNA 5'-end processing"/>
    <property type="evidence" value="ECO:0007669"/>
    <property type="project" value="UniProtKB-UniRule"/>
</dbReference>
<evidence type="ECO:0000259" key="6">
    <source>
        <dbReference type="SMART" id="SM00732"/>
    </source>
</evidence>
<dbReference type="GO" id="GO:0016788">
    <property type="term" value="F:hydrolase activity, acting on ester bonds"/>
    <property type="evidence" value="ECO:0007669"/>
    <property type="project" value="UniProtKB-UniRule"/>
</dbReference>
<dbReference type="CDD" id="cd16964">
    <property type="entry name" value="YqgF"/>
    <property type="match status" value="1"/>
</dbReference>
<dbReference type="PANTHER" id="PTHR33317:SF4">
    <property type="entry name" value="POLYNUCLEOTIDYL TRANSFERASE, RIBONUCLEASE H-LIKE SUPERFAMILY PROTEIN"/>
    <property type="match status" value="1"/>
</dbReference>
<dbReference type="GO" id="GO:0004518">
    <property type="term" value="F:nuclease activity"/>
    <property type="evidence" value="ECO:0007669"/>
    <property type="project" value="UniProtKB-KW"/>
</dbReference>
<dbReference type="Gene3D" id="3.30.420.140">
    <property type="entry name" value="YqgF/RNase H-like domain"/>
    <property type="match status" value="1"/>
</dbReference>
<dbReference type="InterPro" id="IPR006641">
    <property type="entry name" value="YqgF/RNaseH-like_dom"/>
</dbReference>
<dbReference type="SMART" id="SM00732">
    <property type="entry name" value="YqgFc"/>
    <property type="match status" value="1"/>
</dbReference>
<evidence type="ECO:0000256" key="2">
    <source>
        <dbReference type="ARBA" id="ARBA00022517"/>
    </source>
</evidence>
<dbReference type="NCBIfam" id="TIGR00250">
    <property type="entry name" value="RNAse_H_YqgF"/>
    <property type="match status" value="1"/>
</dbReference>
<evidence type="ECO:0000313" key="8">
    <source>
        <dbReference type="Proteomes" id="UP000569914"/>
    </source>
</evidence>
<accession>A0A7Y9I2V2</accession>
<gene>
    <name evidence="7" type="ORF">BKA15_000431</name>
</gene>
<keyword evidence="2 5" id="KW-0690">Ribosome biogenesis</keyword>
<evidence type="ECO:0000256" key="4">
    <source>
        <dbReference type="ARBA" id="ARBA00022801"/>
    </source>
</evidence>
<dbReference type="EMBL" id="JACCBU010000001">
    <property type="protein sequence ID" value="NYE69102.1"/>
    <property type="molecule type" value="Genomic_DNA"/>
</dbReference>
<proteinExistence type="inferred from homology"/>
<dbReference type="InterPro" id="IPR005227">
    <property type="entry name" value="YqgF"/>
</dbReference>
<dbReference type="EC" id="3.1.-.-" evidence="5"/>
<dbReference type="InterPro" id="IPR037027">
    <property type="entry name" value="YqgF/RNaseH-like_dom_sf"/>
</dbReference>
<reference evidence="7 8" key="1">
    <citation type="submission" date="2020-07" db="EMBL/GenBank/DDBJ databases">
        <title>Sequencing the genomes of 1000 actinobacteria strains.</title>
        <authorList>
            <person name="Klenk H.-P."/>
        </authorList>
    </citation>
    <scope>NUCLEOTIDE SEQUENCE [LARGE SCALE GENOMIC DNA]</scope>
    <source>
        <strain evidence="7 8">DSM 22083</strain>
    </source>
</reference>
<dbReference type="AlphaFoldDB" id="A0A7Y9I2V2"/>